<keyword evidence="3" id="KW-1185">Reference proteome</keyword>
<dbReference type="PANTHER" id="PTHR43312">
    <property type="entry name" value="D-THREO-ALDOSE 1-DEHYDROGENASE"/>
    <property type="match status" value="1"/>
</dbReference>
<name>A0ABX7VWM7_9BACI</name>
<evidence type="ECO:0000259" key="1">
    <source>
        <dbReference type="Pfam" id="PF00248"/>
    </source>
</evidence>
<dbReference type="RefSeq" id="WP_209365571.1">
    <property type="nucleotide sequence ID" value="NZ_CP046956.1"/>
</dbReference>
<dbReference type="InterPro" id="IPR036812">
    <property type="entry name" value="NAD(P)_OxRdtase_dom_sf"/>
</dbReference>
<organism evidence="2 3">
    <name type="scientific">Sediminibacillus dalangtanensis</name>
    <dbReference type="NCBI Taxonomy" id="2729421"/>
    <lineage>
        <taxon>Bacteria</taxon>
        <taxon>Bacillati</taxon>
        <taxon>Bacillota</taxon>
        <taxon>Bacilli</taxon>
        <taxon>Bacillales</taxon>
        <taxon>Bacillaceae</taxon>
        <taxon>Sediminibacillus</taxon>
    </lineage>
</organism>
<dbReference type="InterPro" id="IPR053135">
    <property type="entry name" value="AKR2_Oxidoreductase"/>
</dbReference>
<dbReference type="Proteomes" id="UP000665043">
    <property type="component" value="Chromosome"/>
</dbReference>
<dbReference type="Gene3D" id="3.20.20.100">
    <property type="entry name" value="NADP-dependent oxidoreductase domain"/>
    <property type="match status" value="1"/>
</dbReference>
<evidence type="ECO:0000313" key="2">
    <source>
        <dbReference type="EMBL" id="QTN00435.1"/>
    </source>
</evidence>
<sequence>MLEKALQRRFITKMDASPTFVGVRFIPQAKQGVEAGANESAKQTEFSMLESMLDKGMNVIEAASVGPIERSGTLLPYHKEDIIVCLTCDLTSLSLREEDITSFQAVKHSIDTLLDQFPAETIDILFFDYAAVPGHLIEKGEILRAMRAVQDEGKVAFLGACLDNLPSEEFILTNTFDAIQLEYNLINQTNENSIKLANEKGIGVFIRNGLANGLLAANHSSPVKDVKFQELLDMVEGDQKQLHRLALHFLFQNKAINTVLIEIAELAEFQQYLNVLGEEVDEWLLQRAAAVYNA</sequence>
<proteinExistence type="predicted"/>
<dbReference type="EMBL" id="CP046956">
    <property type="protein sequence ID" value="QTN00435.1"/>
    <property type="molecule type" value="Genomic_DNA"/>
</dbReference>
<protein>
    <recommendedName>
        <fullName evidence="1">NADP-dependent oxidoreductase domain-containing protein</fullName>
    </recommendedName>
</protein>
<dbReference type="PANTHER" id="PTHR43312:SF1">
    <property type="entry name" value="NADP-DEPENDENT OXIDOREDUCTASE DOMAIN-CONTAINING PROTEIN"/>
    <property type="match status" value="1"/>
</dbReference>
<gene>
    <name evidence="2" type="ORF">ERJ70_14695</name>
</gene>
<evidence type="ECO:0000313" key="3">
    <source>
        <dbReference type="Proteomes" id="UP000665043"/>
    </source>
</evidence>
<dbReference type="SUPFAM" id="SSF51430">
    <property type="entry name" value="NAD(P)-linked oxidoreductase"/>
    <property type="match status" value="1"/>
</dbReference>
<reference evidence="2 3" key="1">
    <citation type="submission" date="2019-12" db="EMBL/GenBank/DDBJ databases">
        <title>The whole genome sequencing of a strain isolated from a Mars analog, Dalangtan Playa.</title>
        <authorList>
            <person name="Huang T."/>
        </authorList>
    </citation>
    <scope>NUCLEOTIDE SEQUENCE [LARGE SCALE GENOMIC DNA]</scope>
    <source>
        <strain evidence="2 3">DP4-553-S</strain>
    </source>
</reference>
<dbReference type="Pfam" id="PF00248">
    <property type="entry name" value="Aldo_ket_red"/>
    <property type="match status" value="1"/>
</dbReference>
<dbReference type="InterPro" id="IPR023210">
    <property type="entry name" value="NADP_OxRdtase_dom"/>
</dbReference>
<feature type="domain" description="NADP-dependent oxidoreductase" evidence="1">
    <location>
        <begin position="38"/>
        <end position="279"/>
    </location>
</feature>
<accession>A0ABX7VWM7</accession>